<evidence type="ECO:0000256" key="9">
    <source>
        <dbReference type="SAM" id="MobiDB-lite"/>
    </source>
</evidence>
<feature type="region of interest" description="Disordered" evidence="9">
    <location>
        <begin position="34"/>
        <end position="95"/>
    </location>
</feature>
<dbReference type="GO" id="GO:0005524">
    <property type="term" value="F:ATP binding"/>
    <property type="evidence" value="ECO:0007669"/>
    <property type="project" value="UniProtKB-UniRule"/>
</dbReference>
<dbReference type="InterPro" id="IPR032828">
    <property type="entry name" value="PolyA_RNA-bd"/>
</dbReference>
<dbReference type="HAMAP" id="MF_00957">
    <property type="entry name" value="PolyA_pol"/>
    <property type="match status" value="1"/>
</dbReference>
<evidence type="ECO:0000313" key="15">
    <source>
        <dbReference type="Proteomes" id="UP000183920"/>
    </source>
</evidence>
<feature type="compositionally biased region" description="Polar residues" evidence="9">
    <location>
        <begin position="34"/>
        <end position="43"/>
    </location>
</feature>
<keyword evidence="1 7" id="KW-0507">mRNA processing</keyword>
<dbReference type="GO" id="GO:0006397">
    <property type="term" value="P:mRNA processing"/>
    <property type="evidence" value="ECO:0007669"/>
    <property type="project" value="UniProtKB-KW"/>
</dbReference>
<evidence type="ECO:0000256" key="3">
    <source>
        <dbReference type="ARBA" id="ARBA00022741"/>
    </source>
</evidence>
<dbReference type="PANTHER" id="PTHR43051">
    <property type="entry name" value="POLYNUCLEOTIDE ADENYLYLTRANSFERASE FAMILY PROTEIN"/>
    <property type="match status" value="1"/>
</dbReference>
<dbReference type="NCBIfam" id="TIGR01942">
    <property type="entry name" value="pcnB"/>
    <property type="match status" value="1"/>
</dbReference>
<proteinExistence type="inferred from homology"/>
<keyword evidence="6 7" id="KW-0804">Transcription</keyword>
<organism evidence="13 15">
    <name type="scientific">Proteus penneri</name>
    <dbReference type="NCBI Taxonomy" id="102862"/>
    <lineage>
        <taxon>Bacteria</taxon>
        <taxon>Pseudomonadati</taxon>
        <taxon>Pseudomonadota</taxon>
        <taxon>Gammaproteobacteria</taxon>
        <taxon>Enterobacterales</taxon>
        <taxon>Morganellaceae</taxon>
        <taxon>Proteus</taxon>
    </lineage>
</organism>
<feature type="active site" evidence="7">
    <location>
        <position position="144"/>
    </location>
</feature>
<feature type="active site" evidence="7">
    <location>
        <position position="225"/>
    </location>
</feature>
<feature type="domain" description="Poly A polymerase head" evidence="10">
    <location>
        <begin position="124"/>
        <end position="256"/>
    </location>
</feature>
<evidence type="ECO:0000256" key="4">
    <source>
        <dbReference type="ARBA" id="ARBA00022840"/>
    </source>
</evidence>
<dbReference type="Gene3D" id="3.30.460.10">
    <property type="entry name" value="Beta Polymerase, domain 2"/>
    <property type="match status" value="1"/>
</dbReference>
<evidence type="ECO:0000256" key="6">
    <source>
        <dbReference type="ARBA" id="ARBA00023163"/>
    </source>
</evidence>
<dbReference type="NCBIfam" id="NF008634">
    <property type="entry name" value="PRK11623.1"/>
    <property type="match status" value="1"/>
</dbReference>
<dbReference type="Pfam" id="PF12626">
    <property type="entry name" value="PolyA_pol_arg_C"/>
    <property type="match status" value="1"/>
</dbReference>
<evidence type="ECO:0000259" key="10">
    <source>
        <dbReference type="Pfam" id="PF01743"/>
    </source>
</evidence>
<evidence type="ECO:0000313" key="13">
    <source>
        <dbReference type="EMBL" id="CRL61590.1"/>
    </source>
</evidence>
<evidence type="ECO:0000313" key="16">
    <source>
        <dbReference type="Proteomes" id="UP000619976"/>
    </source>
</evidence>
<reference evidence="13" key="2">
    <citation type="submission" date="2015-06" db="EMBL/GenBank/DDBJ databases">
        <authorList>
            <person name="Urmite Genomes Urmite Genomes"/>
        </authorList>
    </citation>
    <scope>NUCLEOTIDE SEQUENCE [LARGE SCALE GENOMIC DNA]</scope>
    <source>
        <strain evidence="13">CSUR P1867</strain>
    </source>
</reference>
<dbReference type="AlphaFoldDB" id="A0A0G4Q6Z3"/>
<keyword evidence="16" id="KW-1185">Reference proteome</keyword>
<dbReference type="InterPro" id="IPR025866">
    <property type="entry name" value="PolyA_pol_arg_C_dom"/>
</dbReference>
<name>A0A0G4Q6Z3_9GAMM</name>
<dbReference type="InterPro" id="IPR052191">
    <property type="entry name" value="tRNA_ntf/polyA_polymerase_I"/>
</dbReference>
<sequence>MISRLIFLIIRIYYSRCHIFNRVAHFCRNLLGRQTPSSDTQPVASERPVTASDRPKQETQKPVRRRPAISADRPRKKKSNKEKANGSDLPMTVIPRDQHPISRKDISDNALKVLYRLNNSGFQAYLVGGGVRDLLLGKKPKDFDIATNATPEDVRRLFRNSRLVGRRFRLAHIMFGPEVIEVATFRGSHEDHEVSDNNQSQQAQSGMLLRDNIFGSIEEDAIRRDFTLNSLYYGVDDFAVRDYVGGLADLKAGIIRLIGDPETRYREDPVRMLRAIRFASKLDMQIAPETAEPISRLAPLLRNIPSARLFEESLKLLQTGQGYKTYKLMCRHQLLEPLFPLIASKMTEQHDTPMERMIDQILKNTDYRINKEMRVNPAFLFAAMLWYPLIEHAEKLVQESGLSYYDSFSMAMNDILDEQCRTIAIPKRITTTMRDIWLLQQRLPKRQGRRANKLLEHPKFRAAFDLLELRANVQRNPDLEALASWWADFQASNNTQQRSMVSELGQAPVRRRPRPRKRPRHPSAKPASRQENTNE</sequence>
<dbReference type="FunFam" id="3.30.460.10:FF:000035">
    <property type="entry name" value="Poly(A) polymerase I"/>
    <property type="match status" value="1"/>
</dbReference>
<gene>
    <name evidence="7 13" type="primary">pcnB</name>
    <name evidence="13" type="ORF">BN1804_01546</name>
    <name evidence="14" type="ORF">JFQ69_07650</name>
</gene>
<dbReference type="PANTHER" id="PTHR43051:SF1">
    <property type="entry name" value="POLYNUCLEOTIDE ADENYLYLTRANSFERASE FAMILY PROTEIN"/>
    <property type="match status" value="1"/>
</dbReference>
<keyword evidence="5 7" id="KW-0694">RNA-binding</keyword>
<feature type="compositionally biased region" description="Basic residues" evidence="9">
    <location>
        <begin position="509"/>
        <end position="523"/>
    </location>
</feature>
<dbReference type="SUPFAM" id="SSF81891">
    <property type="entry name" value="Poly A polymerase C-terminal region-like"/>
    <property type="match status" value="1"/>
</dbReference>
<dbReference type="InterPro" id="IPR043519">
    <property type="entry name" value="NT_sf"/>
</dbReference>
<keyword evidence="2 7" id="KW-0808">Transferase</keyword>
<feature type="active site" evidence="7">
    <location>
        <position position="142"/>
    </location>
</feature>
<dbReference type="CDD" id="cd05398">
    <property type="entry name" value="NT_ClassII-CCAase"/>
    <property type="match status" value="1"/>
</dbReference>
<evidence type="ECO:0000313" key="14">
    <source>
        <dbReference type="EMBL" id="MBJ2117529.1"/>
    </source>
</evidence>
<reference evidence="15" key="1">
    <citation type="submission" date="2015-06" db="EMBL/GenBank/DDBJ databases">
        <authorList>
            <person name="Urmite Genomes"/>
        </authorList>
    </citation>
    <scope>NUCLEOTIDE SEQUENCE [LARGE SCALE GENOMIC DNA]</scope>
    <source>
        <strain evidence="15">CSUR P1867</strain>
    </source>
</reference>
<comment type="similarity">
    <text evidence="7 8">Belongs to the tRNA nucleotidyltransferase/poly(A) polymerase family.</text>
</comment>
<dbReference type="Pfam" id="PF01743">
    <property type="entry name" value="PolyA_pol"/>
    <property type="match status" value="1"/>
</dbReference>
<dbReference type="GO" id="GO:0043633">
    <property type="term" value="P:polyadenylation-dependent RNA catabolic process"/>
    <property type="evidence" value="ECO:0007669"/>
    <property type="project" value="InterPro"/>
</dbReference>
<dbReference type="EMBL" id="CVRY01000003">
    <property type="protein sequence ID" value="CRL61590.1"/>
    <property type="molecule type" value="Genomic_DNA"/>
</dbReference>
<comment type="function">
    <text evidence="7">Adds poly(A) tail to the 3' end of many RNAs, which usually targets these RNAs for decay. Plays a significant role in the global control of gene expression, through influencing the rate of transcript degradation, and in the general RNA quality control.</text>
</comment>
<reference evidence="14 16" key="3">
    <citation type="submission" date="2020-12" db="EMBL/GenBank/DDBJ databases">
        <title>Enhanced detection system for hospital associated transmission using whole genome sequencing surveillance.</title>
        <authorList>
            <person name="Harrison L.H."/>
            <person name="Van Tyne D."/>
            <person name="Marsh J.W."/>
            <person name="Griffith M.P."/>
            <person name="Snyder D.J."/>
            <person name="Cooper V.S."/>
            <person name="Mustapha M."/>
        </authorList>
    </citation>
    <scope>NUCLEOTIDE SEQUENCE [LARGE SCALE GENOMIC DNA]</scope>
    <source>
        <strain evidence="14 16">PR00195</strain>
    </source>
</reference>
<dbReference type="Proteomes" id="UP000619976">
    <property type="component" value="Unassembled WGS sequence"/>
</dbReference>
<dbReference type="InterPro" id="IPR010206">
    <property type="entry name" value="PolA_pol_I"/>
</dbReference>
<evidence type="ECO:0000256" key="5">
    <source>
        <dbReference type="ARBA" id="ARBA00022884"/>
    </source>
</evidence>
<keyword evidence="4 7" id="KW-0067">ATP-binding</keyword>
<protein>
    <recommendedName>
        <fullName evidence="7">Poly(A) polymerase I</fullName>
        <shortName evidence="7">PAP I</shortName>
        <ecNumber evidence="7">2.7.7.19</ecNumber>
    </recommendedName>
</protein>
<dbReference type="Pfam" id="PF12627">
    <property type="entry name" value="PolyA_pol_RNAbd"/>
    <property type="match status" value="1"/>
</dbReference>
<evidence type="ECO:0000256" key="2">
    <source>
        <dbReference type="ARBA" id="ARBA00022679"/>
    </source>
</evidence>
<dbReference type="Gene3D" id="1.10.3090.10">
    <property type="entry name" value="cca-adding enzyme, domain 2"/>
    <property type="match status" value="1"/>
</dbReference>
<feature type="region of interest" description="Disordered" evidence="9">
    <location>
        <begin position="496"/>
        <end position="535"/>
    </location>
</feature>
<accession>A0A0G4Q6Z3</accession>
<evidence type="ECO:0000259" key="11">
    <source>
        <dbReference type="Pfam" id="PF12626"/>
    </source>
</evidence>
<evidence type="ECO:0000256" key="1">
    <source>
        <dbReference type="ARBA" id="ARBA00022664"/>
    </source>
</evidence>
<dbReference type="InterPro" id="IPR002646">
    <property type="entry name" value="PolA_pol_head_dom"/>
</dbReference>
<dbReference type="GO" id="GO:0003723">
    <property type="term" value="F:RNA binding"/>
    <property type="evidence" value="ECO:0007669"/>
    <property type="project" value="UniProtKB-UniRule"/>
</dbReference>
<evidence type="ECO:0000259" key="12">
    <source>
        <dbReference type="Pfam" id="PF12627"/>
    </source>
</evidence>
<evidence type="ECO:0000256" key="8">
    <source>
        <dbReference type="RuleBase" id="RU003953"/>
    </source>
</evidence>
<dbReference type="EC" id="2.7.7.19" evidence="7"/>
<dbReference type="RefSeq" id="WP_072063598.1">
    <property type="nucleotide sequence ID" value="NZ_CVRY01000003.1"/>
</dbReference>
<dbReference type="EMBL" id="JAEKCB010000003">
    <property type="protein sequence ID" value="MBJ2117529.1"/>
    <property type="molecule type" value="Genomic_DNA"/>
</dbReference>
<evidence type="ECO:0000256" key="7">
    <source>
        <dbReference type="HAMAP-Rule" id="MF_00957"/>
    </source>
</evidence>
<dbReference type="GO" id="GO:1990817">
    <property type="term" value="F:poly(A) RNA polymerase activity"/>
    <property type="evidence" value="ECO:0007669"/>
    <property type="project" value="UniProtKB-UniRule"/>
</dbReference>
<keyword evidence="3 7" id="KW-0547">Nucleotide-binding</keyword>
<feature type="domain" description="tRNA nucleotidyltransferase/poly(A) polymerase RNA and SrmB- binding" evidence="12">
    <location>
        <begin position="283"/>
        <end position="345"/>
    </location>
</feature>
<feature type="domain" description="Polymerase A arginine-rich C-terminal" evidence="11">
    <location>
        <begin position="401"/>
        <end position="518"/>
    </location>
</feature>
<dbReference type="SUPFAM" id="SSF81301">
    <property type="entry name" value="Nucleotidyltransferase"/>
    <property type="match status" value="1"/>
</dbReference>
<comment type="catalytic activity">
    <reaction evidence="7">
        <text>RNA(n) + ATP = RNA(n)-3'-adenine ribonucleotide + diphosphate</text>
        <dbReference type="Rhea" id="RHEA:11332"/>
        <dbReference type="Rhea" id="RHEA-COMP:14527"/>
        <dbReference type="Rhea" id="RHEA-COMP:17347"/>
        <dbReference type="ChEBI" id="CHEBI:30616"/>
        <dbReference type="ChEBI" id="CHEBI:33019"/>
        <dbReference type="ChEBI" id="CHEBI:140395"/>
        <dbReference type="ChEBI" id="CHEBI:173115"/>
        <dbReference type="EC" id="2.7.7.19"/>
    </reaction>
</comment>
<dbReference type="Proteomes" id="UP000183920">
    <property type="component" value="Unassembled WGS sequence"/>
</dbReference>
<keyword evidence="14" id="KW-0548">Nucleotidyltransferase</keyword>